<dbReference type="Proteomes" id="UP001281614">
    <property type="component" value="Unassembled WGS sequence"/>
</dbReference>
<feature type="compositionally biased region" description="Low complexity" evidence="1">
    <location>
        <begin position="1"/>
        <end position="12"/>
    </location>
</feature>
<dbReference type="AlphaFoldDB" id="A0AAD9YX02"/>
<name>A0AAD9YX02_COLKA</name>
<feature type="region of interest" description="Disordered" evidence="1">
    <location>
        <begin position="1"/>
        <end position="37"/>
    </location>
</feature>
<sequence length="129" mass="13679">MAEAESSSSSSSSRRRRRVDEQDDSQPARQLRPVESSRALVAAGFARKARTVGAQALVSTAQRSTQGQPAIPPDPAELLETTPARKQQTPSRRVGVSSEVVGSVQVGSGQARVENEMASQAGQDIYCAI</sequence>
<feature type="compositionally biased region" description="Polar residues" evidence="1">
    <location>
        <begin position="58"/>
        <end position="68"/>
    </location>
</feature>
<feature type="compositionally biased region" description="Low complexity" evidence="1">
    <location>
        <begin position="94"/>
        <end position="110"/>
    </location>
</feature>
<organism evidence="2 3">
    <name type="scientific">Colletotrichum kahawae</name>
    <name type="common">Coffee berry disease fungus</name>
    <dbReference type="NCBI Taxonomy" id="34407"/>
    <lineage>
        <taxon>Eukaryota</taxon>
        <taxon>Fungi</taxon>
        <taxon>Dikarya</taxon>
        <taxon>Ascomycota</taxon>
        <taxon>Pezizomycotina</taxon>
        <taxon>Sordariomycetes</taxon>
        <taxon>Hypocreomycetidae</taxon>
        <taxon>Glomerellales</taxon>
        <taxon>Glomerellaceae</taxon>
        <taxon>Colletotrichum</taxon>
        <taxon>Colletotrichum gloeosporioides species complex</taxon>
    </lineage>
</organism>
<proteinExistence type="predicted"/>
<protein>
    <submittedName>
        <fullName evidence="2">Uncharacterized protein</fullName>
    </submittedName>
</protein>
<reference evidence="2" key="1">
    <citation type="submission" date="2023-02" db="EMBL/GenBank/DDBJ databases">
        <title>Colletotrichum kahawae CIFC_Que2 genome sequencing and assembly.</title>
        <authorList>
            <person name="Baroncelli R."/>
        </authorList>
    </citation>
    <scope>NUCLEOTIDE SEQUENCE</scope>
    <source>
        <strain evidence="2">CIFC_Que2</strain>
    </source>
</reference>
<comment type="caution">
    <text evidence="2">The sequence shown here is derived from an EMBL/GenBank/DDBJ whole genome shotgun (WGS) entry which is preliminary data.</text>
</comment>
<keyword evidence="3" id="KW-1185">Reference proteome</keyword>
<evidence type="ECO:0000313" key="3">
    <source>
        <dbReference type="Proteomes" id="UP001281614"/>
    </source>
</evidence>
<feature type="region of interest" description="Disordered" evidence="1">
    <location>
        <begin position="58"/>
        <end position="111"/>
    </location>
</feature>
<gene>
    <name evidence="2" type="ORF">CKAH01_03226</name>
</gene>
<evidence type="ECO:0000256" key="1">
    <source>
        <dbReference type="SAM" id="MobiDB-lite"/>
    </source>
</evidence>
<accession>A0AAD9YX02</accession>
<evidence type="ECO:0000313" key="2">
    <source>
        <dbReference type="EMBL" id="KAK2778270.1"/>
    </source>
</evidence>
<dbReference type="EMBL" id="VYYT01000013">
    <property type="protein sequence ID" value="KAK2778270.1"/>
    <property type="molecule type" value="Genomic_DNA"/>
</dbReference>